<evidence type="ECO:0000259" key="4">
    <source>
        <dbReference type="PROSITE" id="PS01124"/>
    </source>
</evidence>
<keyword evidence="6" id="KW-1185">Reference proteome</keyword>
<sequence>MHGPRAFQYATRSSPANKKKKAICMTPMVRIAALTNYLEVARHLGLNPQQMLSQVGLSQSMLEHPEQRIPTAAAVRLLEESARASGCETFGLRMAESRQLADFGVISLLLTHQATLRDALDTIVQYRHLLNDSLALYVDEEGRTVILREELLTVPPMPIRQGIELAIGVLYRLCGALLGPHWQPLSVNFTHDAPTDLQVHRRLFHCKIEFGSEFNGIVCPAAALDAANPMADPAMVRHARSFVDSLPGASDGSTLNEVRKAIYLFLPMGRATIEQIAQSLGLNVRTLQRRLEDNGVTFSDLINEVRRELVLRYLENPRYTLGRIADLLGYSMPSSFTRWFALQFGMAPAAWRREHGRKEQE</sequence>
<dbReference type="InterPro" id="IPR009057">
    <property type="entry name" value="Homeodomain-like_sf"/>
</dbReference>
<evidence type="ECO:0000313" key="6">
    <source>
        <dbReference type="Proteomes" id="UP000025241"/>
    </source>
</evidence>
<dbReference type="InterPro" id="IPR032687">
    <property type="entry name" value="AraC-type_N"/>
</dbReference>
<dbReference type="Pfam" id="PF12833">
    <property type="entry name" value="HTH_18"/>
    <property type="match status" value="1"/>
</dbReference>
<name>A0A024HHI6_PSEKB</name>
<dbReference type="Proteomes" id="UP000025241">
    <property type="component" value="Chromosome I"/>
</dbReference>
<feature type="domain" description="HTH araC/xylS-type" evidence="4">
    <location>
        <begin position="256"/>
        <end position="354"/>
    </location>
</feature>
<accession>A0A024HHI6</accession>
<dbReference type="Pfam" id="PF12625">
    <property type="entry name" value="Arabinose_bd"/>
    <property type="match status" value="1"/>
</dbReference>
<dbReference type="KEGG" id="pkc:PKB_3009"/>
<dbReference type="PATRIC" id="fig|1301098.3.peg.3037"/>
<protein>
    <submittedName>
        <fullName evidence="5">DNA-binding domain-containing protein, AraC-type</fullName>
    </submittedName>
</protein>
<keyword evidence="3" id="KW-0804">Transcription</keyword>
<dbReference type="AlphaFoldDB" id="A0A024HHI6"/>
<organism evidence="5 6">
    <name type="scientific">Pseudomonas knackmussii (strain DSM 6978 / CCUG 54928 / LMG 23759 / B13)</name>
    <dbReference type="NCBI Taxonomy" id="1301098"/>
    <lineage>
        <taxon>Bacteria</taxon>
        <taxon>Pseudomonadati</taxon>
        <taxon>Pseudomonadota</taxon>
        <taxon>Gammaproteobacteria</taxon>
        <taxon>Pseudomonadales</taxon>
        <taxon>Pseudomonadaceae</taxon>
        <taxon>Pseudomonas</taxon>
    </lineage>
</organism>
<dbReference type="HOGENOM" id="CLU_047522_1_2_6"/>
<dbReference type="GO" id="GO:0000976">
    <property type="term" value="F:transcription cis-regulatory region binding"/>
    <property type="evidence" value="ECO:0007669"/>
    <property type="project" value="TreeGrafter"/>
</dbReference>
<dbReference type="SUPFAM" id="SSF46689">
    <property type="entry name" value="Homeodomain-like"/>
    <property type="match status" value="1"/>
</dbReference>
<dbReference type="eggNOG" id="COG2207">
    <property type="taxonomic scope" value="Bacteria"/>
</dbReference>
<keyword evidence="1" id="KW-0805">Transcription regulation</keyword>
<dbReference type="PANTHER" id="PTHR47894">
    <property type="entry name" value="HTH-TYPE TRANSCRIPTIONAL REGULATOR GADX"/>
    <property type="match status" value="1"/>
</dbReference>
<dbReference type="SMART" id="SM00342">
    <property type="entry name" value="HTH_ARAC"/>
    <property type="match status" value="1"/>
</dbReference>
<reference evidence="5 6" key="1">
    <citation type="submission" date="2013-03" db="EMBL/GenBank/DDBJ databases">
        <authorList>
            <person name="Linke B."/>
        </authorList>
    </citation>
    <scope>NUCLEOTIDE SEQUENCE [LARGE SCALE GENOMIC DNA]</scope>
    <source>
        <strain evidence="5 6">B13</strain>
    </source>
</reference>
<dbReference type="EMBL" id="HG322950">
    <property type="protein sequence ID" value="CDF84356.1"/>
    <property type="molecule type" value="Genomic_DNA"/>
</dbReference>
<dbReference type="STRING" id="1301098.PKB_3009"/>
<evidence type="ECO:0000256" key="1">
    <source>
        <dbReference type="ARBA" id="ARBA00023015"/>
    </source>
</evidence>
<dbReference type="PANTHER" id="PTHR47894:SF4">
    <property type="entry name" value="HTH-TYPE TRANSCRIPTIONAL REGULATOR GADX"/>
    <property type="match status" value="1"/>
</dbReference>
<gene>
    <name evidence="5" type="ORF">PKB_3009</name>
</gene>
<dbReference type="InterPro" id="IPR018060">
    <property type="entry name" value="HTH_AraC"/>
</dbReference>
<evidence type="ECO:0000313" key="5">
    <source>
        <dbReference type="EMBL" id="CDF84356.1"/>
    </source>
</evidence>
<proteinExistence type="predicted"/>
<dbReference type="GO" id="GO:0005829">
    <property type="term" value="C:cytosol"/>
    <property type="evidence" value="ECO:0007669"/>
    <property type="project" value="TreeGrafter"/>
</dbReference>
<dbReference type="PROSITE" id="PS01124">
    <property type="entry name" value="HTH_ARAC_FAMILY_2"/>
    <property type="match status" value="1"/>
</dbReference>
<keyword evidence="2 5" id="KW-0238">DNA-binding</keyword>
<dbReference type="Gene3D" id="1.10.10.60">
    <property type="entry name" value="Homeodomain-like"/>
    <property type="match status" value="1"/>
</dbReference>
<reference evidence="5 6" key="2">
    <citation type="submission" date="2014-05" db="EMBL/GenBank/DDBJ databases">
        <title>Genome sequence of the 3-chlorobenzoate degrading bacterium Pseudomonas knackmussii B13 shows multiple evidence for horizontal gene transfer.</title>
        <authorList>
            <person name="Miyazaki R."/>
            <person name="Bertelli C."/>
            <person name="Falquet L."/>
            <person name="Robinson-Rechavi M."/>
            <person name="Gharib W."/>
            <person name="Roy S."/>
            <person name="Van der Meer J.R."/>
        </authorList>
    </citation>
    <scope>NUCLEOTIDE SEQUENCE [LARGE SCALE GENOMIC DNA]</scope>
    <source>
        <strain evidence="5 6">B13</strain>
    </source>
</reference>
<evidence type="ECO:0000256" key="3">
    <source>
        <dbReference type="ARBA" id="ARBA00023163"/>
    </source>
</evidence>
<evidence type="ECO:0000256" key="2">
    <source>
        <dbReference type="ARBA" id="ARBA00023125"/>
    </source>
</evidence>
<dbReference type="GO" id="GO:0003700">
    <property type="term" value="F:DNA-binding transcription factor activity"/>
    <property type="evidence" value="ECO:0007669"/>
    <property type="project" value="InterPro"/>
</dbReference>